<comment type="caution">
    <text evidence="2">The sequence shown here is derived from an EMBL/GenBank/DDBJ whole genome shotgun (WGS) entry which is preliminary data.</text>
</comment>
<evidence type="ECO:0000256" key="1">
    <source>
        <dbReference type="SAM" id="MobiDB-lite"/>
    </source>
</evidence>
<reference evidence="2" key="1">
    <citation type="submission" date="2022-01" db="EMBL/GenBank/DDBJ databases">
        <title>Comparative genomics reveals a dynamic genome evolution in the ectomycorrhizal milk-cap (Lactarius) mushrooms.</title>
        <authorList>
            <consortium name="DOE Joint Genome Institute"/>
            <person name="Lebreton A."/>
            <person name="Tang N."/>
            <person name="Kuo A."/>
            <person name="LaButti K."/>
            <person name="Drula E."/>
            <person name="Barry K."/>
            <person name="Clum A."/>
            <person name="Lipzen A."/>
            <person name="Mousain D."/>
            <person name="Ng V."/>
            <person name="Wang R."/>
            <person name="Wang X."/>
            <person name="Dai Y."/>
            <person name="Henrissat B."/>
            <person name="Grigoriev I.V."/>
            <person name="Guerin-Laguette A."/>
            <person name="Yu F."/>
            <person name="Martin F.M."/>
        </authorList>
    </citation>
    <scope>NUCLEOTIDE SEQUENCE</scope>
    <source>
        <strain evidence="2">QP</strain>
    </source>
</reference>
<dbReference type="AlphaFoldDB" id="A0AAD4L6G8"/>
<evidence type="ECO:0000313" key="3">
    <source>
        <dbReference type="Proteomes" id="UP001201163"/>
    </source>
</evidence>
<keyword evidence="3" id="KW-1185">Reference proteome</keyword>
<sequence length="159" mass="17773">DMNIKHLIQYLKTLFAAKGIYSNWDCLGNIAAGINYLQLMKKQVTNSLESGYQGFTHSDVDTSALVRPIAHKVNDLKLQSVNNDCQVNSTVHPVVNVFTAGYRNFQTLSLATFNKKIADMRQGKPSQPEVNEITMCQITEEGVEDKSDPQEELSALHKD</sequence>
<name>A0AAD4L6G8_9AGAM</name>
<accession>A0AAD4L6G8</accession>
<gene>
    <name evidence="2" type="ORF">EDB92DRAFT_1804670</name>
</gene>
<protein>
    <submittedName>
        <fullName evidence="2">Uncharacterized protein</fullName>
    </submittedName>
</protein>
<feature type="non-terminal residue" evidence="2">
    <location>
        <position position="159"/>
    </location>
</feature>
<feature type="compositionally biased region" description="Basic and acidic residues" evidence="1">
    <location>
        <begin position="144"/>
        <end position="159"/>
    </location>
</feature>
<dbReference type="EMBL" id="JAKELL010000101">
    <property type="protein sequence ID" value="KAH8982330.1"/>
    <property type="molecule type" value="Genomic_DNA"/>
</dbReference>
<feature type="region of interest" description="Disordered" evidence="1">
    <location>
        <begin position="139"/>
        <end position="159"/>
    </location>
</feature>
<organism evidence="2 3">
    <name type="scientific">Lactarius akahatsu</name>
    <dbReference type="NCBI Taxonomy" id="416441"/>
    <lineage>
        <taxon>Eukaryota</taxon>
        <taxon>Fungi</taxon>
        <taxon>Dikarya</taxon>
        <taxon>Basidiomycota</taxon>
        <taxon>Agaricomycotina</taxon>
        <taxon>Agaricomycetes</taxon>
        <taxon>Russulales</taxon>
        <taxon>Russulaceae</taxon>
        <taxon>Lactarius</taxon>
    </lineage>
</organism>
<dbReference type="Proteomes" id="UP001201163">
    <property type="component" value="Unassembled WGS sequence"/>
</dbReference>
<evidence type="ECO:0000313" key="2">
    <source>
        <dbReference type="EMBL" id="KAH8982330.1"/>
    </source>
</evidence>
<proteinExistence type="predicted"/>